<protein>
    <submittedName>
        <fullName evidence="1">Uncharacterized protein</fullName>
    </submittedName>
</protein>
<name>A0A0E9WJA3_ANGAN</name>
<accession>A0A0E9WJA3</accession>
<proteinExistence type="predicted"/>
<dbReference type="AlphaFoldDB" id="A0A0E9WJA3"/>
<reference evidence="1" key="1">
    <citation type="submission" date="2014-11" db="EMBL/GenBank/DDBJ databases">
        <authorList>
            <person name="Amaro Gonzalez C."/>
        </authorList>
    </citation>
    <scope>NUCLEOTIDE SEQUENCE</scope>
</reference>
<dbReference type="EMBL" id="GBXM01019009">
    <property type="protein sequence ID" value="JAH89568.1"/>
    <property type="molecule type" value="Transcribed_RNA"/>
</dbReference>
<reference evidence="1" key="2">
    <citation type="journal article" date="2015" name="Fish Shellfish Immunol.">
        <title>Early steps in the European eel (Anguilla anguilla)-Vibrio vulnificus interaction in the gills: Role of the RtxA13 toxin.</title>
        <authorList>
            <person name="Callol A."/>
            <person name="Pajuelo D."/>
            <person name="Ebbesson L."/>
            <person name="Teles M."/>
            <person name="MacKenzie S."/>
            <person name="Amaro C."/>
        </authorList>
    </citation>
    <scope>NUCLEOTIDE SEQUENCE</scope>
</reference>
<sequence length="84" mass="10224">MRESKTDFNELKTITEQMLIVLKKKDLQFRIWLMILLSMKKEESLQKCKYNFPWPCQIDITELATFLCSLKKMYLFILKFLHES</sequence>
<evidence type="ECO:0000313" key="1">
    <source>
        <dbReference type="EMBL" id="JAH89568.1"/>
    </source>
</evidence>
<organism evidence="1">
    <name type="scientific">Anguilla anguilla</name>
    <name type="common">European freshwater eel</name>
    <name type="synonym">Muraena anguilla</name>
    <dbReference type="NCBI Taxonomy" id="7936"/>
    <lineage>
        <taxon>Eukaryota</taxon>
        <taxon>Metazoa</taxon>
        <taxon>Chordata</taxon>
        <taxon>Craniata</taxon>
        <taxon>Vertebrata</taxon>
        <taxon>Euteleostomi</taxon>
        <taxon>Actinopterygii</taxon>
        <taxon>Neopterygii</taxon>
        <taxon>Teleostei</taxon>
        <taxon>Anguilliformes</taxon>
        <taxon>Anguillidae</taxon>
        <taxon>Anguilla</taxon>
    </lineage>
</organism>